<feature type="transmembrane region" description="Helical" evidence="1">
    <location>
        <begin position="41"/>
        <end position="65"/>
    </location>
</feature>
<keyword evidence="1" id="KW-0812">Transmembrane</keyword>
<comment type="caution">
    <text evidence="2">The sequence shown here is derived from an EMBL/GenBank/DDBJ whole genome shotgun (WGS) entry which is preliminary data.</text>
</comment>
<dbReference type="EMBL" id="JBJQND010000004">
    <property type="protein sequence ID" value="KAL3880703.1"/>
    <property type="molecule type" value="Genomic_DNA"/>
</dbReference>
<protein>
    <recommendedName>
        <fullName evidence="4">Ceramide phosphoethanolamine synthase</fullName>
    </recommendedName>
</protein>
<name>A0ABD3X6U1_SINWO</name>
<dbReference type="Proteomes" id="UP001634394">
    <property type="component" value="Unassembled WGS sequence"/>
</dbReference>
<dbReference type="InterPro" id="IPR043130">
    <property type="entry name" value="CDP-OH_PTrfase_TM_dom"/>
</dbReference>
<evidence type="ECO:0000313" key="2">
    <source>
        <dbReference type="EMBL" id="KAL3880703.1"/>
    </source>
</evidence>
<proteinExistence type="predicted"/>
<feature type="transmembrane region" description="Helical" evidence="1">
    <location>
        <begin position="355"/>
        <end position="374"/>
    </location>
</feature>
<evidence type="ECO:0008006" key="4">
    <source>
        <dbReference type="Google" id="ProtNLM"/>
    </source>
</evidence>
<feature type="transmembrane region" description="Helical" evidence="1">
    <location>
        <begin position="118"/>
        <end position="138"/>
    </location>
</feature>
<dbReference type="Gene3D" id="1.20.120.1760">
    <property type="match status" value="1"/>
</dbReference>
<evidence type="ECO:0000313" key="3">
    <source>
        <dbReference type="Proteomes" id="UP001634394"/>
    </source>
</evidence>
<keyword evidence="1" id="KW-1133">Transmembrane helix</keyword>
<feature type="transmembrane region" description="Helical" evidence="1">
    <location>
        <begin position="269"/>
        <end position="287"/>
    </location>
</feature>
<gene>
    <name evidence="2" type="ORF">ACJMK2_032923</name>
</gene>
<feature type="transmembrane region" description="Helical" evidence="1">
    <location>
        <begin position="194"/>
        <end position="213"/>
    </location>
</feature>
<organism evidence="2 3">
    <name type="scientific">Sinanodonta woodiana</name>
    <name type="common">Chinese pond mussel</name>
    <name type="synonym">Anodonta woodiana</name>
    <dbReference type="NCBI Taxonomy" id="1069815"/>
    <lineage>
        <taxon>Eukaryota</taxon>
        <taxon>Metazoa</taxon>
        <taxon>Spiralia</taxon>
        <taxon>Lophotrochozoa</taxon>
        <taxon>Mollusca</taxon>
        <taxon>Bivalvia</taxon>
        <taxon>Autobranchia</taxon>
        <taxon>Heteroconchia</taxon>
        <taxon>Palaeoheterodonta</taxon>
        <taxon>Unionida</taxon>
        <taxon>Unionoidea</taxon>
        <taxon>Unionidae</taxon>
        <taxon>Unioninae</taxon>
        <taxon>Sinanodonta</taxon>
    </lineage>
</organism>
<keyword evidence="1" id="KW-0472">Membrane</keyword>
<dbReference type="AlphaFoldDB" id="A0ABD3X6U1"/>
<reference evidence="2 3" key="1">
    <citation type="submission" date="2024-11" db="EMBL/GenBank/DDBJ databases">
        <title>Chromosome-level genome assembly of the freshwater bivalve Anodonta woodiana.</title>
        <authorList>
            <person name="Chen X."/>
        </authorList>
    </citation>
    <scope>NUCLEOTIDE SEQUENCE [LARGE SCALE GENOMIC DNA]</scope>
    <source>
        <strain evidence="2">MN2024</strain>
        <tissue evidence="2">Gills</tissue>
    </source>
</reference>
<keyword evidence="3" id="KW-1185">Reference proteome</keyword>
<accession>A0ABD3X6U1</accession>
<evidence type="ECO:0000256" key="1">
    <source>
        <dbReference type="SAM" id="Phobius"/>
    </source>
</evidence>
<sequence length="384" mass="44483">MFSKYLNSSSVRRQFSLIKSLIVPINMMSNLTMNIACNGKYAIIIFLSILLSFFVIMDIHLYYSLQSTTLVGQKRIGNQYFSPFEPLSVKLLLTDPVNHYIFTPLAEYFDDVTQFSKVFYFITPNMISFTHLVLAFVAGKFVSSESLGHRRLGVVIYHFRNWLDDLDGVVYRSHSQTKGNYRSNKSNLGYYIDIYSDIIGGFALSFGILFYLWKCPPSRFNHNVLPLKSPEAIPQNPERQNGSPVRKSFPFNFLTGTERPSGGLTRKYIFWKVFCFGFTLIIAAGTWDKVVERYTYVFQNEFTDPKITALQTEALHSVWTWIIIWIWRGIEGQALLQMVLLSVFIDRVWEFFNVMQYLGICLVIILNIVSEIHIRQVCHMLGIK</sequence>